<evidence type="ECO:0000313" key="1">
    <source>
        <dbReference type="EMBL" id="MBB6166178.1"/>
    </source>
</evidence>
<dbReference type="RefSeq" id="WP_183998061.1">
    <property type="nucleotide sequence ID" value="NZ_BMHW01000017.1"/>
</dbReference>
<dbReference type="Proteomes" id="UP000547879">
    <property type="component" value="Unassembled WGS sequence"/>
</dbReference>
<sequence length="158" mass="17340">MTGQHISAKPGALKNMAALALDVGLFISEFRLCDTIAEYLADLLAQSHEDPARCANFSSLLINEIIELAFRSAIPVGRIDFNLLRNEALVRASVAFSYDRNNRAAWSSFDRSADSSGQHPAHHLMMLAQAIGVSLDIEIDGDDRVTLIADFLPREAVR</sequence>
<keyword evidence="2" id="KW-1185">Reference proteome</keyword>
<gene>
    <name evidence="1" type="ORF">HNQ72_006029</name>
</gene>
<accession>A0A7W9YDZ7</accession>
<name>A0A7W9YDZ7_9HYPH</name>
<dbReference type="AlphaFoldDB" id="A0A7W9YDZ7"/>
<comment type="caution">
    <text evidence="1">The sequence shown here is derived from an EMBL/GenBank/DDBJ whole genome shotgun (WGS) entry which is preliminary data.</text>
</comment>
<protein>
    <submittedName>
        <fullName evidence="1">Uncharacterized protein</fullName>
    </submittedName>
</protein>
<proteinExistence type="predicted"/>
<dbReference type="EMBL" id="JACHEG010000015">
    <property type="protein sequence ID" value="MBB6166178.1"/>
    <property type="molecule type" value="Genomic_DNA"/>
</dbReference>
<organism evidence="1 2">
    <name type="scientific">Rhizobium wenxiniae</name>
    <dbReference type="NCBI Taxonomy" id="1737357"/>
    <lineage>
        <taxon>Bacteria</taxon>
        <taxon>Pseudomonadati</taxon>
        <taxon>Pseudomonadota</taxon>
        <taxon>Alphaproteobacteria</taxon>
        <taxon>Hyphomicrobiales</taxon>
        <taxon>Rhizobiaceae</taxon>
        <taxon>Rhizobium/Agrobacterium group</taxon>
        <taxon>Rhizobium</taxon>
    </lineage>
</organism>
<evidence type="ECO:0000313" key="2">
    <source>
        <dbReference type="Proteomes" id="UP000547879"/>
    </source>
</evidence>
<reference evidence="1 2" key="1">
    <citation type="submission" date="2020-08" db="EMBL/GenBank/DDBJ databases">
        <title>Genomic Encyclopedia of Type Strains, Phase IV (KMG-IV): sequencing the most valuable type-strain genomes for metagenomic binning, comparative biology and taxonomic classification.</title>
        <authorList>
            <person name="Goeker M."/>
        </authorList>
    </citation>
    <scope>NUCLEOTIDE SEQUENCE [LARGE SCALE GENOMIC DNA]</scope>
    <source>
        <strain evidence="1 2">DSM 100734</strain>
    </source>
</reference>